<feature type="transmembrane region" description="Helical" evidence="7">
    <location>
        <begin position="68"/>
        <end position="90"/>
    </location>
</feature>
<dbReference type="RefSeq" id="WP_058464149.1">
    <property type="nucleotide sequence ID" value="NZ_CAAAHQ010000013.1"/>
</dbReference>
<protein>
    <submittedName>
        <fullName evidence="10">Protein of uncharacterized function (DUF421)</fullName>
    </submittedName>
</protein>
<name>A0A378IE73_9GAMM</name>
<dbReference type="EMBL" id="LNXX01000007">
    <property type="protein sequence ID" value="KTC92168.1"/>
    <property type="molecule type" value="Genomic_DNA"/>
</dbReference>
<reference evidence="9 11" key="1">
    <citation type="submission" date="2015-11" db="EMBL/GenBank/DDBJ databases">
        <title>Genomic analysis of 38 Legionella species identifies large and diverse effector repertoires.</title>
        <authorList>
            <person name="Burstein D."/>
            <person name="Amaro F."/>
            <person name="Zusman T."/>
            <person name="Lifshitz Z."/>
            <person name="Cohen O."/>
            <person name="Gilbert J.A."/>
            <person name="Pupko T."/>
            <person name="Shuman H.A."/>
            <person name="Segal G."/>
        </authorList>
    </citation>
    <scope>NUCLEOTIDE SEQUENCE [LARGE SCALE GENOMIC DNA]</scope>
    <source>
        <strain evidence="9 11">CDC#72-OH-14</strain>
    </source>
</reference>
<dbReference type="PANTHER" id="PTHR34582">
    <property type="entry name" value="UPF0702 TRANSMEMBRANE PROTEIN YCAP"/>
    <property type="match status" value="1"/>
</dbReference>
<dbReference type="OrthoDB" id="5652583at2"/>
<keyword evidence="11" id="KW-1185">Reference proteome</keyword>
<feature type="transmembrane region" description="Helical" evidence="7">
    <location>
        <begin position="15"/>
        <end position="33"/>
    </location>
</feature>
<reference evidence="10 12" key="2">
    <citation type="submission" date="2018-06" db="EMBL/GenBank/DDBJ databases">
        <authorList>
            <consortium name="Pathogen Informatics"/>
            <person name="Doyle S."/>
        </authorList>
    </citation>
    <scope>NUCLEOTIDE SEQUENCE [LARGE SCALE GENOMIC DNA]</scope>
    <source>
        <strain evidence="10 12">NCTC12438</strain>
    </source>
</reference>
<keyword evidence="4 7" id="KW-0812">Transmembrane</keyword>
<sequence length="165" mass="18897">MLYFYLSKINSDHHLIYIIIRTLIIYIYAIFLIRIGNRRFNLQTSFDFVLVIILGSVLSRAINGSSTLIGSMAGSGVIIFLHWLLAFGAFQHHKIGILLKGKPVIVIKEGQIDWNVLKRNQITEEDLRESLREALHHDDLSHVKEARLERTGKLSFILNTNASKQ</sequence>
<evidence type="ECO:0000313" key="11">
    <source>
        <dbReference type="Proteomes" id="UP000054854"/>
    </source>
</evidence>
<accession>A0A378IE73</accession>
<evidence type="ECO:0000256" key="1">
    <source>
        <dbReference type="ARBA" id="ARBA00004651"/>
    </source>
</evidence>
<dbReference type="GO" id="GO:0005886">
    <property type="term" value="C:plasma membrane"/>
    <property type="evidence" value="ECO:0007669"/>
    <property type="project" value="UniProtKB-SubCell"/>
</dbReference>
<proteinExistence type="inferred from homology"/>
<evidence type="ECO:0000256" key="3">
    <source>
        <dbReference type="ARBA" id="ARBA00022475"/>
    </source>
</evidence>
<dbReference type="AlphaFoldDB" id="A0A378IE73"/>
<dbReference type="Gene3D" id="3.30.240.20">
    <property type="entry name" value="bsu07140 like domains"/>
    <property type="match status" value="1"/>
</dbReference>
<comment type="subcellular location">
    <subcellularLocation>
        <location evidence="1">Cell membrane</location>
        <topology evidence="1">Multi-pass membrane protein</topology>
    </subcellularLocation>
</comment>
<evidence type="ECO:0000256" key="6">
    <source>
        <dbReference type="ARBA" id="ARBA00023136"/>
    </source>
</evidence>
<gene>
    <name evidence="10" type="primary">yetF_1</name>
    <name evidence="9" type="ORF">Lcin_0947</name>
    <name evidence="10" type="ORF">NCTC12438_00099</name>
</gene>
<dbReference type="InterPro" id="IPR007353">
    <property type="entry name" value="DUF421"/>
</dbReference>
<evidence type="ECO:0000313" key="12">
    <source>
        <dbReference type="Proteomes" id="UP000255316"/>
    </source>
</evidence>
<dbReference type="InterPro" id="IPR023090">
    <property type="entry name" value="UPF0702_alpha/beta_dom_sf"/>
</dbReference>
<dbReference type="PANTHER" id="PTHR34582:SF6">
    <property type="entry name" value="UPF0702 TRANSMEMBRANE PROTEIN YCAP"/>
    <property type="match status" value="1"/>
</dbReference>
<feature type="domain" description="YetF C-terminal" evidence="8">
    <location>
        <begin position="93"/>
        <end position="161"/>
    </location>
</feature>
<keyword evidence="6 7" id="KW-0472">Membrane</keyword>
<dbReference type="Proteomes" id="UP000054854">
    <property type="component" value="Unassembled WGS sequence"/>
</dbReference>
<evidence type="ECO:0000256" key="7">
    <source>
        <dbReference type="SAM" id="Phobius"/>
    </source>
</evidence>
<feature type="transmembrane region" description="Helical" evidence="7">
    <location>
        <begin position="45"/>
        <end position="62"/>
    </location>
</feature>
<comment type="similarity">
    <text evidence="2">Belongs to the UPF0702 family.</text>
</comment>
<keyword evidence="5 7" id="KW-1133">Transmembrane helix</keyword>
<evidence type="ECO:0000313" key="9">
    <source>
        <dbReference type="EMBL" id="KTC92168.1"/>
    </source>
</evidence>
<dbReference type="STRING" id="28085.Lcin_0947"/>
<evidence type="ECO:0000313" key="10">
    <source>
        <dbReference type="EMBL" id="STX33528.1"/>
    </source>
</evidence>
<organism evidence="10 12">
    <name type="scientific">Legionella cincinnatiensis</name>
    <dbReference type="NCBI Taxonomy" id="28085"/>
    <lineage>
        <taxon>Bacteria</taxon>
        <taxon>Pseudomonadati</taxon>
        <taxon>Pseudomonadota</taxon>
        <taxon>Gammaproteobacteria</taxon>
        <taxon>Legionellales</taxon>
        <taxon>Legionellaceae</taxon>
        <taxon>Legionella</taxon>
    </lineage>
</organism>
<keyword evidence="3" id="KW-1003">Cell membrane</keyword>
<dbReference type="EMBL" id="UGNX01000001">
    <property type="protein sequence ID" value="STX33528.1"/>
    <property type="molecule type" value="Genomic_DNA"/>
</dbReference>
<evidence type="ECO:0000256" key="5">
    <source>
        <dbReference type="ARBA" id="ARBA00022989"/>
    </source>
</evidence>
<dbReference type="Pfam" id="PF04239">
    <property type="entry name" value="DUF421"/>
    <property type="match status" value="1"/>
</dbReference>
<evidence type="ECO:0000256" key="2">
    <source>
        <dbReference type="ARBA" id="ARBA00006448"/>
    </source>
</evidence>
<dbReference type="Proteomes" id="UP000255316">
    <property type="component" value="Unassembled WGS sequence"/>
</dbReference>
<evidence type="ECO:0000259" key="8">
    <source>
        <dbReference type="Pfam" id="PF04239"/>
    </source>
</evidence>
<evidence type="ECO:0000256" key="4">
    <source>
        <dbReference type="ARBA" id="ARBA00022692"/>
    </source>
</evidence>